<evidence type="ECO:0000313" key="1">
    <source>
        <dbReference type="EMBL" id="JAH00872.1"/>
    </source>
</evidence>
<dbReference type="AlphaFoldDB" id="A0A0E9P9B9"/>
<protein>
    <submittedName>
        <fullName evidence="1">Uncharacterized protein</fullName>
    </submittedName>
</protein>
<organism evidence="1">
    <name type="scientific">Anguilla anguilla</name>
    <name type="common">European freshwater eel</name>
    <name type="synonym">Muraena anguilla</name>
    <dbReference type="NCBI Taxonomy" id="7936"/>
    <lineage>
        <taxon>Eukaryota</taxon>
        <taxon>Metazoa</taxon>
        <taxon>Chordata</taxon>
        <taxon>Craniata</taxon>
        <taxon>Vertebrata</taxon>
        <taxon>Euteleostomi</taxon>
        <taxon>Actinopterygii</taxon>
        <taxon>Neopterygii</taxon>
        <taxon>Teleostei</taxon>
        <taxon>Anguilliformes</taxon>
        <taxon>Anguillidae</taxon>
        <taxon>Anguilla</taxon>
    </lineage>
</organism>
<accession>A0A0E9P9B9</accession>
<reference evidence="1" key="2">
    <citation type="journal article" date="2015" name="Fish Shellfish Immunol.">
        <title>Early steps in the European eel (Anguilla anguilla)-Vibrio vulnificus interaction in the gills: Role of the RtxA13 toxin.</title>
        <authorList>
            <person name="Callol A."/>
            <person name="Pajuelo D."/>
            <person name="Ebbesson L."/>
            <person name="Teles M."/>
            <person name="MacKenzie S."/>
            <person name="Amaro C."/>
        </authorList>
    </citation>
    <scope>NUCLEOTIDE SEQUENCE</scope>
</reference>
<proteinExistence type="predicted"/>
<reference evidence="1" key="1">
    <citation type="submission" date="2014-11" db="EMBL/GenBank/DDBJ databases">
        <authorList>
            <person name="Amaro Gonzalez C."/>
        </authorList>
    </citation>
    <scope>NUCLEOTIDE SEQUENCE</scope>
</reference>
<sequence length="37" mass="4254">MLSRNILDDTVFECFVVVAFISLLKRHCRLSSAWGII</sequence>
<name>A0A0E9P9B9_ANGAN</name>
<dbReference type="EMBL" id="GBXM01107705">
    <property type="protein sequence ID" value="JAH00872.1"/>
    <property type="molecule type" value="Transcribed_RNA"/>
</dbReference>